<sequence length="649" mass="70237">MNADRPRTSVRNAAVIVIVGGGPRGTGVLERILAQEAVNADPTPLEIHVVDPYPAGAGRIWRGSQAPLLWMNSTTADVTMFTDSTTTVDGPIVPGPTLAEWVAQNADELRAFPEIADEVPTVTPASFASRSLQSRYLHWVFQSAVDSAPPHVVVRIHRRSVIEIDDVRGSQFVRLDNGDVIEATSVLLAQGHPDALAAPREIQLSDFSAEHGLTYVGPGYTADLDADVIAEGEPVLIAGLGLAFIDWMVLLAESRGGVFERADNGNLVYSPSGREPLLYAGSRRGVPYHSKISYSIEDARPPLPKFFTADLVPGDGPLDFREDIWPLASKELAGAHYYELFAAHPERTVGTWEEFDSEFSSLSWGSPRLDELIENAVPKAEDRIDLERLNRPLGNERYDGLDAVQKRIGEYVRADISRRSDPYFSADAAVFSALLSSYMTVGELLRRGRIPAESVAKDVEGWLHSFFSFIASGPPPERLEQLLALNEAGVVQFLGPDTVFSTEIDPSTGDGLFVARSASHTDIVATRTLIEARLPVASISASGDALLRSLHSRGEAVELRATPDSAAKLAVDGTSRVRHADNTVHPRRFAVGPWVAGHNWSAAFPRPRTNAGFFRHNDTLAAEILGATRLCALPVAFTTGKAHVGSAPS</sequence>
<keyword evidence="3" id="KW-1185">Reference proteome</keyword>
<dbReference type="PANTHER" id="PTHR40254">
    <property type="entry name" value="BLR0577 PROTEIN"/>
    <property type="match status" value="1"/>
</dbReference>
<proteinExistence type="predicted"/>
<evidence type="ECO:0000313" key="2">
    <source>
        <dbReference type="EMBL" id="MDV6265882.1"/>
    </source>
</evidence>
<organism evidence="2 3">
    <name type="scientific">Rhodococcus globerulus</name>
    <dbReference type="NCBI Taxonomy" id="33008"/>
    <lineage>
        <taxon>Bacteria</taxon>
        <taxon>Bacillati</taxon>
        <taxon>Actinomycetota</taxon>
        <taxon>Actinomycetes</taxon>
        <taxon>Mycobacteriales</taxon>
        <taxon>Nocardiaceae</taxon>
        <taxon>Rhodococcus</taxon>
    </lineage>
</organism>
<dbReference type="Proteomes" id="UP001185927">
    <property type="component" value="Unassembled WGS sequence"/>
</dbReference>
<feature type="domain" description="FAD-dependent urate hydroxylase HpyO/Asp monooxygenase CreE-like FAD/NAD(P)-binding" evidence="1">
    <location>
        <begin position="17"/>
        <end position="192"/>
    </location>
</feature>
<protein>
    <submittedName>
        <fullName evidence="2">FAD/NAD(P)-binding protein</fullName>
    </submittedName>
</protein>
<reference evidence="2 3" key="1">
    <citation type="submission" date="2023-10" db="EMBL/GenBank/DDBJ databases">
        <title>Development of a sustainable strategy for remediation of hydrocarbon-contaminated territories based on the waste exchange concept.</title>
        <authorList>
            <person name="Krivoruchko A."/>
        </authorList>
    </citation>
    <scope>NUCLEOTIDE SEQUENCE [LARGE SCALE GENOMIC DNA]</scope>
    <source>
        <strain evidence="2 3">IEGM 1203</strain>
    </source>
</reference>
<dbReference type="SUPFAM" id="SSF51905">
    <property type="entry name" value="FAD/NAD(P)-binding domain"/>
    <property type="match status" value="1"/>
</dbReference>
<gene>
    <name evidence="2" type="ORF">R3Q16_04660</name>
</gene>
<evidence type="ECO:0000259" key="1">
    <source>
        <dbReference type="Pfam" id="PF13454"/>
    </source>
</evidence>
<dbReference type="InterPro" id="IPR036188">
    <property type="entry name" value="FAD/NAD-bd_sf"/>
</dbReference>
<name>A0ABU4BNU9_RHOGO</name>
<dbReference type="Pfam" id="PF13454">
    <property type="entry name" value="NAD_binding_9"/>
    <property type="match status" value="1"/>
</dbReference>
<dbReference type="InterPro" id="IPR038732">
    <property type="entry name" value="HpyO/CreE_NAD-binding"/>
</dbReference>
<dbReference type="PANTHER" id="PTHR40254:SF1">
    <property type="entry name" value="BLR0577 PROTEIN"/>
    <property type="match status" value="1"/>
</dbReference>
<evidence type="ECO:0000313" key="3">
    <source>
        <dbReference type="Proteomes" id="UP001185927"/>
    </source>
</evidence>
<dbReference type="RefSeq" id="WP_317540698.1">
    <property type="nucleotide sequence ID" value="NZ_JAWLKB010000002.1"/>
</dbReference>
<dbReference type="InterPro" id="IPR052189">
    <property type="entry name" value="L-asp_N-monooxygenase_NS-form"/>
</dbReference>
<accession>A0ABU4BNU9</accession>
<comment type="caution">
    <text evidence="2">The sequence shown here is derived from an EMBL/GenBank/DDBJ whole genome shotgun (WGS) entry which is preliminary data.</text>
</comment>
<dbReference type="EMBL" id="JAWLKB010000002">
    <property type="protein sequence ID" value="MDV6265882.1"/>
    <property type="molecule type" value="Genomic_DNA"/>
</dbReference>